<feature type="region of interest" description="Disordered" evidence="5">
    <location>
        <begin position="378"/>
        <end position="440"/>
    </location>
</feature>
<dbReference type="OrthoDB" id="10039147at2759"/>
<feature type="compositionally biased region" description="Basic residues" evidence="5">
    <location>
        <begin position="431"/>
        <end position="440"/>
    </location>
</feature>
<dbReference type="InterPro" id="IPR012879">
    <property type="entry name" value="CCDC47"/>
</dbReference>
<evidence type="ECO:0000256" key="4">
    <source>
        <dbReference type="ARBA" id="ARBA00023136"/>
    </source>
</evidence>
<evidence type="ECO:0008006" key="9">
    <source>
        <dbReference type="Google" id="ProtNLM"/>
    </source>
</evidence>
<dbReference type="PANTHER" id="PTHR12883">
    <property type="entry name" value="ADIPOCYTE-SPECIFIC PROTEIN 4-RELATED"/>
    <property type="match status" value="1"/>
</dbReference>
<keyword evidence="8" id="KW-1185">Reference proteome</keyword>
<proteinExistence type="predicted"/>
<dbReference type="GO" id="GO:0032469">
    <property type="term" value="P:endoplasmic reticulum calcium ion homeostasis"/>
    <property type="evidence" value="ECO:0007669"/>
    <property type="project" value="InterPro"/>
</dbReference>
<dbReference type="GO" id="GO:0005783">
    <property type="term" value="C:endoplasmic reticulum"/>
    <property type="evidence" value="ECO:0007669"/>
    <property type="project" value="InterPro"/>
</dbReference>
<dbReference type="PANTHER" id="PTHR12883:SF0">
    <property type="entry name" value="PAT COMPLEX SUBUNIT CCDC47"/>
    <property type="match status" value="1"/>
</dbReference>
<evidence type="ECO:0000313" key="7">
    <source>
        <dbReference type="EMBL" id="KAF2482819.1"/>
    </source>
</evidence>
<evidence type="ECO:0000256" key="1">
    <source>
        <dbReference type="ARBA" id="ARBA00004167"/>
    </source>
</evidence>
<sequence>MALLVKQLYGLFNPSAPAPAAPADPDFADFAAAPNPAAPSHASNAFPGSSAAPTAAAGGLSSFISSPYGIQGRPYTKWYRVWERVTYKDFYQEFVILPILLVVVAVNVVGTQINKARMRAWAAAFVPLLEAEYAQVGQDKEAASSAGAPEQKLKQGKMSEWSTYATGRQNAAFTDVKISLHKRFNPLLWVFELVLSFLFESIPTPMERMLATTYVFDGKEKLMLPDATAGGNSSYDGFVWAVVHKDFMQQLRNDRYDLSLTATRDNAKLPEWATVMSESSEVTDALLTPELVKAIEQCGEDLEALIITDQPIDAPKKLNELVPRKRLTLTTKLPTTSTIPNLTPLFTLYLRLPDTLVQTAHFRPEALRKIRATREEEQRKIKRLDEEEKAEERKSASDKAKKEERERKLKGMGAEEQRKFLEREKAEERKRGQKKNTMRG</sequence>
<comment type="subcellular location">
    <subcellularLocation>
        <location evidence="1">Membrane</location>
        <topology evidence="1">Single-pass membrane protein</topology>
    </subcellularLocation>
</comment>
<accession>A0A6A6PRU2</accession>
<evidence type="ECO:0000256" key="5">
    <source>
        <dbReference type="SAM" id="MobiDB-lite"/>
    </source>
</evidence>
<dbReference type="Pfam" id="PF07946">
    <property type="entry name" value="CCDC47"/>
    <property type="match status" value="1"/>
</dbReference>
<keyword evidence="2 6" id="KW-0812">Transmembrane</keyword>
<evidence type="ECO:0000256" key="2">
    <source>
        <dbReference type="ARBA" id="ARBA00022692"/>
    </source>
</evidence>
<dbReference type="AlphaFoldDB" id="A0A6A6PRU2"/>
<keyword evidence="4 6" id="KW-0472">Membrane</keyword>
<organism evidence="7 8">
    <name type="scientific">Neohortaea acidophila</name>
    <dbReference type="NCBI Taxonomy" id="245834"/>
    <lineage>
        <taxon>Eukaryota</taxon>
        <taxon>Fungi</taxon>
        <taxon>Dikarya</taxon>
        <taxon>Ascomycota</taxon>
        <taxon>Pezizomycotina</taxon>
        <taxon>Dothideomycetes</taxon>
        <taxon>Dothideomycetidae</taxon>
        <taxon>Mycosphaerellales</taxon>
        <taxon>Teratosphaeriaceae</taxon>
        <taxon>Neohortaea</taxon>
    </lineage>
</organism>
<dbReference type="GeneID" id="54478298"/>
<evidence type="ECO:0000256" key="3">
    <source>
        <dbReference type="ARBA" id="ARBA00022989"/>
    </source>
</evidence>
<evidence type="ECO:0000313" key="8">
    <source>
        <dbReference type="Proteomes" id="UP000799767"/>
    </source>
</evidence>
<dbReference type="GO" id="GO:0016020">
    <property type="term" value="C:membrane"/>
    <property type="evidence" value="ECO:0007669"/>
    <property type="project" value="UniProtKB-SubCell"/>
</dbReference>
<feature type="transmembrane region" description="Helical" evidence="6">
    <location>
        <begin position="90"/>
        <end position="109"/>
    </location>
</feature>
<evidence type="ECO:0000256" key="6">
    <source>
        <dbReference type="SAM" id="Phobius"/>
    </source>
</evidence>
<dbReference type="EMBL" id="MU001636">
    <property type="protein sequence ID" value="KAF2482819.1"/>
    <property type="molecule type" value="Genomic_DNA"/>
</dbReference>
<gene>
    <name evidence="7" type="ORF">BDY17DRAFT_325071</name>
</gene>
<name>A0A6A6PRU2_9PEZI</name>
<dbReference type="RefSeq" id="XP_033589389.1">
    <property type="nucleotide sequence ID" value="XM_033737296.1"/>
</dbReference>
<protein>
    <recommendedName>
        <fullName evidence="9">DUF1682-domain-containing protein</fullName>
    </recommendedName>
</protein>
<feature type="compositionally biased region" description="Basic and acidic residues" evidence="5">
    <location>
        <begin position="378"/>
        <end position="430"/>
    </location>
</feature>
<dbReference type="Proteomes" id="UP000799767">
    <property type="component" value="Unassembled WGS sequence"/>
</dbReference>
<dbReference type="GO" id="GO:0005509">
    <property type="term" value="F:calcium ion binding"/>
    <property type="evidence" value="ECO:0007669"/>
    <property type="project" value="InterPro"/>
</dbReference>
<keyword evidence="3 6" id="KW-1133">Transmembrane helix</keyword>
<reference evidence="7" key="1">
    <citation type="journal article" date="2020" name="Stud. Mycol.">
        <title>101 Dothideomycetes genomes: a test case for predicting lifestyles and emergence of pathogens.</title>
        <authorList>
            <person name="Haridas S."/>
            <person name="Albert R."/>
            <person name="Binder M."/>
            <person name="Bloem J."/>
            <person name="Labutti K."/>
            <person name="Salamov A."/>
            <person name="Andreopoulos B."/>
            <person name="Baker S."/>
            <person name="Barry K."/>
            <person name="Bills G."/>
            <person name="Bluhm B."/>
            <person name="Cannon C."/>
            <person name="Castanera R."/>
            <person name="Culley D."/>
            <person name="Daum C."/>
            <person name="Ezra D."/>
            <person name="Gonzalez J."/>
            <person name="Henrissat B."/>
            <person name="Kuo A."/>
            <person name="Liang C."/>
            <person name="Lipzen A."/>
            <person name="Lutzoni F."/>
            <person name="Magnuson J."/>
            <person name="Mondo S."/>
            <person name="Nolan M."/>
            <person name="Ohm R."/>
            <person name="Pangilinan J."/>
            <person name="Park H.-J."/>
            <person name="Ramirez L."/>
            <person name="Alfaro M."/>
            <person name="Sun H."/>
            <person name="Tritt A."/>
            <person name="Yoshinaga Y."/>
            <person name="Zwiers L.-H."/>
            <person name="Turgeon B."/>
            <person name="Goodwin S."/>
            <person name="Spatafora J."/>
            <person name="Crous P."/>
            <person name="Grigoriev I."/>
        </authorList>
    </citation>
    <scope>NUCLEOTIDE SEQUENCE</scope>
    <source>
        <strain evidence="7">CBS 113389</strain>
    </source>
</reference>